<reference evidence="8" key="4">
    <citation type="submission" date="2024-02" db="EMBL/GenBank/DDBJ databases">
        <title>Comparative genomics of Cryptococcus and Kwoniella reveals pathogenesis evolution and contrasting modes of karyotype evolution via chromosome fusion or intercentromeric recombination.</title>
        <authorList>
            <person name="Coelho M.A."/>
            <person name="David-Palma M."/>
            <person name="Shea T."/>
            <person name="Bowers K."/>
            <person name="McGinley-Smith S."/>
            <person name="Mohammad A.W."/>
            <person name="Gnirke A."/>
            <person name="Yurkov A.M."/>
            <person name="Nowrousian M."/>
            <person name="Sun S."/>
            <person name="Cuomo C.A."/>
            <person name="Heitman J."/>
        </authorList>
    </citation>
    <scope>NUCLEOTIDE SEQUENCE</scope>
    <source>
        <strain evidence="8">CBS 10737</strain>
    </source>
</reference>
<dbReference type="GO" id="GO:0006364">
    <property type="term" value="P:rRNA processing"/>
    <property type="evidence" value="ECO:0007669"/>
    <property type="project" value="UniProtKB-KW"/>
</dbReference>
<dbReference type="EMBL" id="CP144523">
    <property type="protein sequence ID" value="WWC69858.1"/>
    <property type="molecule type" value="Genomic_DNA"/>
</dbReference>
<organism evidence="7">
    <name type="scientific">Kwoniella pini CBS 10737</name>
    <dbReference type="NCBI Taxonomy" id="1296096"/>
    <lineage>
        <taxon>Eukaryota</taxon>
        <taxon>Fungi</taxon>
        <taxon>Dikarya</taxon>
        <taxon>Basidiomycota</taxon>
        <taxon>Agaricomycotina</taxon>
        <taxon>Tremellomycetes</taxon>
        <taxon>Tremellales</taxon>
        <taxon>Cryptococcaceae</taxon>
        <taxon>Kwoniella</taxon>
    </lineage>
</organism>
<comment type="function">
    <text evidence="5">Exoribonuclease involved in ribosome biosynthesis. Involved in the processing of ITS1, the internal transcribed spacer localized between the 18S and 5.8S rRNAs.</text>
</comment>
<gene>
    <name evidence="7" type="ORF">I206_07750</name>
    <name evidence="8" type="ORF">I206_103801</name>
</gene>
<keyword evidence="2" id="KW-0540">Nuclease</keyword>
<evidence type="ECO:0000256" key="1">
    <source>
        <dbReference type="ARBA" id="ARBA00022552"/>
    </source>
</evidence>
<evidence type="ECO:0000313" key="9">
    <source>
        <dbReference type="Proteomes" id="UP000094020"/>
    </source>
</evidence>
<dbReference type="GeneID" id="30176119"/>
<reference evidence="7" key="3">
    <citation type="submission" date="2016-07" db="EMBL/GenBank/DDBJ databases">
        <title>Evolution of pathogenesis and genome organization in the Tremellales.</title>
        <authorList>
            <person name="Cuomo C."/>
            <person name="Litvintseva A."/>
            <person name="Heitman J."/>
            <person name="Chen Y."/>
            <person name="Sun S."/>
            <person name="Springer D."/>
            <person name="Dromer F."/>
            <person name="Young S."/>
            <person name="Zeng Q."/>
            <person name="Chapman S."/>
            <person name="Gujja S."/>
            <person name="Saif S."/>
            <person name="Birren B."/>
        </authorList>
    </citation>
    <scope>NUCLEOTIDE SEQUENCE</scope>
    <source>
        <strain evidence="7">CBS 10737</strain>
    </source>
</reference>
<dbReference type="SMART" id="SM00479">
    <property type="entry name" value="EXOIII"/>
    <property type="match status" value="1"/>
</dbReference>
<dbReference type="STRING" id="1296096.A0A1B9HSM2"/>
<proteinExistence type="predicted"/>
<feature type="domain" description="Exonuclease" evidence="6">
    <location>
        <begin position="13"/>
        <end position="176"/>
    </location>
</feature>
<dbReference type="RefSeq" id="XP_019007492.1">
    <property type="nucleotide sequence ID" value="XM_019159440.1"/>
</dbReference>
<dbReference type="SUPFAM" id="SSF53098">
    <property type="entry name" value="Ribonuclease H-like"/>
    <property type="match status" value="1"/>
</dbReference>
<dbReference type="InterPro" id="IPR012337">
    <property type="entry name" value="RNaseH-like_sf"/>
</dbReference>
<evidence type="ECO:0000256" key="4">
    <source>
        <dbReference type="ARBA" id="ARBA00022839"/>
    </source>
</evidence>
<reference evidence="8" key="2">
    <citation type="submission" date="2013-07" db="EMBL/GenBank/DDBJ databases">
        <authorList>
            <consortium name="The Broad Institute Genome Sequencing Platform"/>
            <person name="Cuomo C."/>
            <person name="Litvintseva A."/>
            <person name="Chen Y."/>
            <person name="Heitman J."/>
            <person name="Sun S."/>
            <person name="Springer D."/>
            <person name="Dromer F."/>
            <person name="Young S.K."/>
            <person name="Zeng Q."/>
            <person name="Gargeya S."/>
            <person name="Fitzgerald M."/>
            <person name="Abouelleil A."/>
            <person name="Alvarado L."/>
            <person name="Berlin A.M."/>
            <person name="Chapman S.B."/>
            <person name="Dewar J."/>
            <person name="Goldberg J."/>
            <person name="Griggs A."/>
            <person name="Gujja S."/>
            <person name="Hansen M."/>
            <person name="Howarth C."/>
            <person name="Imamovic A."/>
            <person name="Larimer J."/>
            <person name="McCowan C."/>
            <person name="Murphy C."/>
            <person name="Pearson M."/>
            <person name="Priest M."/>
            <person name="Roberts A."/>
            <person name="Saif S."/>
            <person name="Shea T."/>
            <person name="Sykes S."/>
            <person name="Wortman J."/>
            <person name="Nusbaum C."/>
            <person name="Birren B."/>
        </authorList>
    </citation>
    <scope>NUCLEOTIDE SEQUENCE</scope>
    <source>
        <strain evidence="8">CBS 10737</strain>
    </source>
</reference>
<dbReference type="GO" id="GO:0000027">
    <property type="term" value="P:ribosomal large subunit assembly"/>
    <property type="evidence" value="ECO:0007669"/>
    <property type="project" value="TreeGrafter"/>
</dbReference>
<dbReference type="EMBL" id="KV700118">
    <property type="protein sequence ID" value="OCF46273.1"/>
    <property type="molecule type" value="Genomic_DNA"/>
</dbReference>
<dbReference type="InterPro" id="IPR036397">
    <property type="entry name" value="RNaseH_sf"/>
</dbReference>
<keyword evidence="3" id="KW-0378">Hydrolase</keyword>
<sequence length="190" mass="21712">MITSKYKLPNLDEYLAIDCEFVGSKRGNELAKVGIVNYQGSIIFESFVYVNPRNVIDYRTSKSRIRAKDLEGAPTYEKVIIIIKDILKNKIIIGHTLFNDLNVIGYKISYDSFRDTALYIPLRRKVGINKEGIYPSLSNLSKKNLGIDIQQNEHDPIEDARSTMAIFMKVRENYEIDLIQNKDCISGIPS</sequence>
<evidence type="ECO:0000313" key="8">
    <source>
        <dbReference type="EMBL" id="WWC69858.1"/>
    </source>
</evidence>
<keyword evidence="9" id="KW-1185">Reference proteome</keyword>
<accession>A0A1B9HSM2</accession>
<protein>
    <recommendedName>
        <fullName evidence="6">Exonuclease domain-containing protein</fullName>
    </recommendedName>
</protein>
<reference evidence="7" key="1">
    <citation type="submission" date="2013-07" db="EMBL/GenBank/DDBJ databases">
        <title>The Genome Sequence of Cryptococcus pinus CBS10737.</title>
        <authorList>
            <consortium name="The Broad Institute Genome Sequencing Platform"/>
            <person name="Cuomo C."/>
            <person name="Litvintseva A."/>
            <person name="Chen Y."/>
            <person name="Heitman J."/>
            <person name="Sun S."/>
            <person name="Springer D."/>
            <person name="Dromer F."/>
            <person name="Young S.K."/>
            <person name="Zeng Q."/>
            <person name="Gargeya S."/>
            <person name="Fitzgerald M."/>
            <person name="Abouelleil A."/>
            <person name="Alvarado L."/>
            <person name="Berlin A.M."/>
            <person name="Chapman S.B."/>
            <person name="Dewar J."/>
            <person name="Goldberg J."/>
            <person name="Griggs A."/>
            <person name="Gujja S."/>
            <person name="Hansen M."/>
            <person name="Howarth C."/>
            <person name="Imamovic A."/>
            <person name="Larimer J."/>
            <person name="McCowan C."/>
            <person name="Murphy C."/>
            <person name="Pearson M."/>
            <person name="Priest M."/>
            <person name="Roberts A."/>
            <person name="Saif S."/>
            <person name="Shea T."/>
            <person name="Sykes S."/>
            <person name="Wortman J."/>
            <person name="Nusbaum C."/>
            <person name="Birren B."/>
        </authorList>
    </citation>
    <scope>NUCLEOTIDE SEQUENCE [LARGE SCALE GENOMIC DNA]</scope>
    <source>
        <strain evidence="7">CBS 10737</strain>
    </source>
</reference>
<dbReference type="KEGG" id="kpin:30176119"/>
<evidence type="ECO:0000256" key="2">
    <source>
        <dbReference type="ARBA" id="ARBA00022722"/>
    </source>
</evidence>
<dbReference type="Gene3D" id="3.30.420.10">
    <property type="entry name" value="Ribonuclease H-like superfamily/Ribonuclease H"/>
    <property type="match status" value="1"/>
</dbReference>
<dbReference type="AlphaFoldDB" id="A0A1B9HSM2"/>
<dbReference type="PANTHER" id="PTHR12801">
    <property type="entry name" value="RNA EXONUCLEASE REXO1 / RECO3 FAMILY MEMBER-RELATED"/>
    <property type="match status" value="1"/>
</dbReference>
<keyword evidence="1" id="KW-0698">rRNA processing</keyword>
<name>A0A1B9HSM2_9TREE</name>
<dbReference type="Proteomes" id="UP000094020">
    <property type="component" value="Chromosome 5"/>
</dbReference>
<dbReference type="InterPro" id="IPR013520">
    <property type="entry name" value="Ribonucl_H"/>
</dbReference>
<dbReference type="Pfam" id="PF00929">
    <property type="entry name" value="RNase_T"/>
    <property type="match status" value="1"/>
</dbReference>
<dbReference type="GO" id="GO:0003676">
    <property type="term" value="F:nucleic acid binding"/>
    <property type="evidence" value="ECO:0007669"/>
    <property type="project" value="InterPro"/>
</dbReference>
<evidence type="ECO:0000313" key="7">
    <source>
        <dbReference type="EMBL" id="OCF46273.1"/>
    </source>
</evidence>
<dbReference type="PANTHER" id="PTHR12801:SF45">
    <property type="entry name" value="RNA EXONUCLEASE 4"/>
    <property type="match status" value="1"/>
</dbReference>
<evidence type="ECO:0000256" key="3">
    <source>
        <dbReference type="ARBA" id="ARBA00022801"/>
    </source>
</evidence>
<dbReference type="GO" id="GO:0004527">
    <property type="term" value="F:exonuclease activity"/>
    <property type="evidence" value="ECO:0007669"/>
    <property type="project" value="UniProtKB-KW"/>
</dbReference>
<keyword evidence="4" id="KW-0269">Exonuclease</keyword>
<evidence type="ECO:0000259" key="6">
    <source>
        <dbReference type="SMART" id="SM00479"/>
    </source>
</evidence>
<dbReference type="InterPro" id="IPR047021">
    <property type="entry name" value="REXO1/3/4-like"/>
</dbReference>
<evidence type="ECO:0000256" key="5">
    <source>
        <dbReference type="ARBA" id="ARBA00025599"/>
    </source>
</evidence>
<dbReference type="GO" id="GO:0005634">
    <property type="term" value="C:nucleus"/>
    <property type="evidence" value="ECO:0007669"/>
    <property type="project" value="TreeGrafter"/>
</dbReference>
<dbReference type="OrthoDB" id="8191639at2759"/>